<dbReference type="InterPro" id="IPR051925">
    <property type="entry name" value="RNA-binding_domain"/>
</dbReference>
<evidence type="ECO:0000256" key="2">
    <source>
        <dbReference type="PROSITE-ProRule" id="PRU00626"/>
    </source>
</evidence>
<dbReference type="InterPro" id="IPR035920">
    <property type="entry name" value="YhbY-like_sf"/>
</dbReference>
<evidence type="ECO:0000256" key="1">
    <source>
        <dbReference type="ARBA" id="ARBA00022884"/>
    </source>
</evidence>
<dbReference type="PROSITE" id="PS51295">
    <property type="entry name" value="CRM"/>
    <property type="match status" value="1"/>
</dbReference>
<evidence type="ECO:0000313" key="4">
    <source>
        <dbReference type="EMBL" id="TZE82328.1"/>
    </source>
</evidence>
<dbReference type="GO" id="GO:0003723">
    <property type="term" value="F:RNA binding"/>
    <property type="evidence" value="ECO:0007669"/>
    <property type="project" value="UniProtKB-UniRule"/>
</dbReference>
<dbReference type="InterPro" id="IPR001890">
    <property type="entry name" value="RNA-binding_CRM"/>
</dbReference>
<dbReference type="Proteomes" id="UP000322976">
    <property type="component" value="Unassembled WGS sequence"/>
</dbReference>
<gene>
    <name evidence="4" type="ORF">FWJ32_05585</name>
</gene>
<evidence type="ECO:0000313" key="5">
    <source>
        <dbReference type="Proteomes" id="UP000322976"/>
    </source>
</evidence>
<dbReference type="PANTHER" id="PTHR40065:SF3">
    <property type="entry name" value="RNA-BINDING PROTEIN YHBY"/>
    <property type="match status" value="1"/>
</dbReference>
<comment type="caution">
    <text evidence="4">The sequence shown here is derived from an EMBL/GenBank/DDBJ whole genome shotgun (WGS) entry which is preliminary data.</text>
</comment>
<protein>
    <submittedName>
        <fullName evidence="4">YhbY family RNA-binding protein</fullName>
    </submittedName>
</protein>
<dbReference type="Gene3D" id="3.30.110.60">
    <property type="entry name" value="YhbY-like"/>
    <property type="match status" value="1"/>
</dbReference>
<dbReference type="PANTHER" id="PTHR40065">
    <property type="entry name" value="RNA-BINDING PROTEIN YHBY"/>
    <property type="match status" value="1"/>
</dbReference>
<dbReference type="Pfam" id="PF01985">
    <property type="entry name" value="CRS1_YhbY"/>
    <property type="match status" value="1"/>
</dbReference>
<reference evidence="4 5" key="1">
    <citation type="submission" date="2019-08" db="EMBL/GenBank/DDBJ databases">
        <title>Calorimonas adulescens gen. nov., sp. nov., an anaerobic thermophilic bacterium from Sakhalin hot spring.</title>
        <authorList>
            <person name="Khomyakova M.A."/>
            <person name="Merkel A.Y."/>
            <person name="Novikov A."/>
            <person name="Bonch-Osmolovskaya E.A."/>
            <person name="Slobodkin A.I."/>
        </authorList>
    </citation>
    <scope>NUCLEOTIDE SEQUENCE [LARGE SCALE GENOMIC DNA]</scope>
    <source>
        <strain evidence="4 5">A05MB</strain>
    </source>
</reference>
<dbReference type="EMBL" id="VTPS01000007">
    <property type="protein sequence ID" value="TZE82328.1"/>
    <property type="molecule type" value="Genomic_DNA"/>
</dbReference>
<dbReference type="RefSeq" id="WP_149545090.1">
    <property type="nucleotide sequence ID" value="NZ_VTPS01000007.1"/>
</dbReference>
<name>A0A5D8QGF2_9THEO</name>
<evidence type="ECO:0000259" key="3">
    <source>
        <dbReference type="PROSITE" id="PS51295"/>
    </source>
</evidence>
<dbReference type="SUPFAM" id="SSF75471">
    <property type="entry name" value="YhbY-like"/>
    <property type="match status" value="1"/>
</dbReference>
<proteinExistence type="predicted"/>
<keyword evidence="1 2" id="KW-0694">RNA-binding</keyword>
<feature type="domain" description="CRM" evidence="3">
    <location>
        <begin position="1"/>
        <end position="95"/>
    </location>
</feature>
<keyword evidence="5" id="KW-1185">Reference proteome</keyword>
<dbReference type="AlphaFoldDB" id="A0A5D8QGF2"/>
<dbReference type="SMART" id="SM01103">
    <property type="entry name" value="CRS1_YhbY"/>
    <property type="match status" value="1"/>
</dbReference>
<organism evidence="4 5">
    <name type="scientific">Calorimonas adulescens</name>
    <dbReference type="NCBI Taxonomy" id="2606906"/>
    <lineage>
        <taxon>Bacteria</taxon>
        <taxon>Bacillati</taxon>
        <taxon>Bacillota</taxon>
        <taxon>Clostridia</taxon>
        <taxon>Thermoanaerobacterales</taxon>
        <taxon>Thermoanaerobacteraceae</taxon>
        <taxon>Calorimonas</taxon>
    </lineage>
</organism>
<accession>A0A5D8QGF2</accession>
<sequence length="95" mass="10695">MITGKKRARLRAMANGIRPVVNIGKDGINETVLASIEDALEARELIKINVMENSPISIKDAIDLITEKLKAEPIQVIGKRFVIYRRSTRKPRIEV</sequence>